<comment type="caution">
    <text evidence="1">The sequence shown here is derived from an EMBL/GenBank/DDBJ whole genome shotgun (WGS) entry which is preliminary data.</text>
</comment>
<dbReference type="Proteomes" id="UP001140096">
    <property type="component" value="Unassembled WGS sequence"/>
</dbReference>
<proteinExistence type="predicted"/>
<dbReference type="EMBL" id="JANBUP010002624">
    <property type="protein sequence ID" value="KAJ2799604.1"/>
    <property type="molecule type" value="Genomic_DNA"/>
</dbReference>
<evidence type="ECO:0000313" key="1">
    <source>
        <dbReference type="EMBL" id="KAJ2799604.1"/>
    </source>
</evidence>
<accession>A0ACC1L2L2</accession>
<sequence>MEAVQQIVGKAVDISNDQIAADQYISNEDRDTFVAIALGCLGGAGLGRILSLSGFANSCEVADKVWILDSTALYAKKSLAAAIAGTAPRSLKPNALRESPVESDAARMFRIMSKVAVPPPKAANVCASVLATLFAADVSSNDAIQLPLLLSLQITALATLQTLIASEKLVDATQGVARTAAREKITAEVAQLVPNFGLMADSQARGSERALLLWSALGVSFCGINKDRGTDLLKKAPGTLSDVDFGRLIEQQALLICRWIASTADISAKDMRPSVEIATSGTTGVIGDWLKSTFKEWARRIGHQPRGDDDCLRQSVSYSMQLVAGAVHGKRRVHCSSADMQKMVVQGLDMVILAASIAGIKVTASAGVMDEFIETGVVCWLLPLLTGLGAQDVLCQPSASASSDSRQALLGVAIGEMLEHMERSATTGQMVASEPQPARQYSVQLRTRVLGLLDLTQSAVVRRALRLVLVHLAQLGMLPLSDLQRVV</sequence>
<reference evidence="1" key="1">
    <citation type="submission" date="2022-07" db="EMBL/GenBank/DDBJ databases">
        <title>Phylogenomic reconstructions and comparative analyses of Kickxellomycotina fungi.</title>
        <authorList>
            <person name="Reynolds N.K."/>
            <person name="Stajich J.E."/>
            <person name="Barry K."/>
            <person name="Grigoriev I.V."/>
            <person name="Crous P."/>
            <person name="Smith M.E."/>
        </authorList>
    </citation>
    <scope>NUCLEOTIDE SEQUENCE</scope>
    <source>
        <strain evidence="1">CBS 102833</strain>
    </source>
</reference>
<evidence type="ECO:0000313" key="2">
    <source>
        <dbReference type="Proteomes" id="UP001140096"/>
    </source>
</evidence>
<organism evidence="1 2">
    <name type="scientific">Coemansia furcata</name>
    <dbReference type="NCBI Taxonomy" id="417177"/>
    <lineage>
        <taxon>Eukaryota</taxon>
        <taxon>Fungi</taxon>
        <taxon>Fungi incertae sedis</taxon>
        <taxon>Zoopagomycota</taxon>
        <taxon>Kickxellomycotina</taxon>
        <taxon>Kickxellomycetes</taxon>
        <taxon>Kickxellales</taxon>
        <taxon>Kickxellaceae</taxon>
        <taxon>Coemansia</taxon>
    </lineage>
</organism>
<keyword evidence="2" id="KW-1185">Reference proteome</keyword>
<protein>
    <submittedName>
        <fullName evidence="1">Uncharacterized protein</fullName>
    </submittedName>
</protein>
<name>A0ACC1L2L2_9FUNG</name>
<gene>
    <name evidence="1" type="ORF">H4S07_005392</name>
</gene>